<reference evidence="7 8" key="1">
    <citation type="submission" date="2021-10" db="EMBL/GenBank/DDBJ databases">
        <title>Streptomyces gossypii sp. nov., isolated from soil collected from cotton field.</title>
        <authorList>
            <person name="Ge X."/>
            <person name="Chen X."/>
            <person name="Liu W."/>
        </authorList>
    </citation>
    <scope>NUCLEOTIDE SEQUENCE [LARGE SCALE GENOMIC DNA]</scope>
    <source>
        <strain evidence="7 8">N2-109</strain>
    </source>
</reference>
<accession>A0ABT2JKG7</accession>
<dbReference type="PANTHER" id="PTHR43133:SF52">
    <property type="entry name" value="ECF RNA POLYMERASE SIGMA FACTOR SIGL"/>
    <property type="match status" value="1"/>
</dbReference>
<keyword evidence="5" id="KW-0804">Transcription</keyword>
<dbReference type="NCBIfam" id="TIGR02937">
    <property type="entry name" value="sigma70-ECF"/>
    <property type="match status" value="1"/>
</dbReference>
<evidence type="ECO:0000313" key="7">
    <source>
        <dbReference type="EMBL" id="MCT2588372.1"/>
    </source>
</evidence>
<dbReference type="SUPFAM" id="SSF88659">
    <property type="entry name" value="Sigma3 and sigma4 domains of RNA polymerase sigma factors"/>
    <property type="match status" value="1"/>
</dbReference>
<evidence type="ECO:0000259" key="6">
    <source>
        <dbReference type="Pfam" id="PF04545"/>
    </source>
</evidence>
<keyword evidence="4" id="KW-0238">DNA-binding</keyword>
<dbReference type="Pfam" id="PF04545">
    <property type="entry name" value="Sigma70_r4"/>
    <property type="match status" value="1"/>
</dbReference>
<dbReference type="InterPro" id="IPR007630">
    <property type="entry name" value="RNA_pol_sigma70_r4"/>
</dbReference>
<keyword evidence="2" id="KW-0805">Transcription regulation</keyword>
<gene>
    <name evidence="7" type="ORF">LHJ74_00145</name>
</gene>
<dbReference type="PANTHER" id="PTHR43133">
    <property type="entry name" value="RNA POLYMERASE ECF-TYPE SIGMA FACTO"/>
    <property type="match status" value="1"/>
</dbReference>
<feature type="domain" description="RNA polymerase sigma-70 region 4" evidence="6">
    <location>
        <begin position="122"/>
        <end position="169"/>
    </location>
</feature>
<dbReference type="InterPro" id="IPR039425">
    <property type="entry name" value="RNA_pol_sigma-70-like"/>
</dbReference>
<dbReference type="RefSeq" id="WP_260215279.1">
    <property type="nucleotide sequence ID" value="NZ_JAJAGO010000001.1"/>
</dbReference>
<comment type="caution">
    <text evidence="7">The sequence shown here is derived from an EMBL/GenBank/DDBJ whole genome shotgun (WGS) entry which is preliminary data.</text>
</comment>
<dbReference type="Gene3D" id="1.10.1740.10">
    <property type="match status" value="1"/>
</dbReference>
<sequence length="178" mass="20029">MARWRRAGTAGRDDASPLTGTENVRRVRAVLALGGVPWDEVEDGVQEVRLKLIQTQAGLDGKEIRSPEAWMSVVASRVAADWHRARIRDTGLRERLATRWAKWPPDHPQEDRDLALTVANGLEQLTLLQRQVVALRFYADLPVHDIARLLDVPEGTVKSRLNSAVAALRTRMRDMEVI</sequence>
<protein>
    <submittedName>
        <fullName evidence="7">Sigma-70 family RNA polymerase sigma factor</fullName>
    </submittedName>
</protein>
<evidence type="ECO:0000256" key="3">
    <source>
        <dbReference type="ARBA" id="ARBA00023082"/>
    </source>
</evidence>
<dbReference type="InterPro" id="IPR013324">
    <property type="entry name" value="RNA_pol_sigma_r3/r4-like"/>
</dbReference>
<comment type="similarity">
    <text evidence="1">Belongs to the sigma-70 factor family. ECF subfamily.</text>
</comment>
<dbReference type="SUPFAM" id="SSF88946">
    <property type="entry name" value="Sigma2 domain of RNA polymerase sigma factors"/>
    <property type="match status" value="1"/>
</dbReference>
<dbReference type="InterPro" id="IPR014284">
    <property type="entry name" value="RNA_pol_sigma-70_dom"/>
</dbReference>
<keyword evidence="3" id="KW-0731">Sigma factor</keyword>
<dbReference type="InterPro" id="IPR036388">
    <property type="entry name" value="WH-like_DNA-bd_sf"/>
</dbReference>
<dbReference type="EMBL" id="JAJAGO010000001">
    <property type="protein sequence ID" value="MCT2588372.1"/>
    <property type="molecule type" value="Genomic_DNA"/>
</dbReference>
<organism evidence="7 8">
    <name type="scientific">Streptomyces gossypii</name>
    <dbReference type="NCBI Taxonomy" id="2883101"/>
    <lineage>
        <taxon>Bacteria</taxon>
        <taxon>Bacillati</taxon>
        <taxon>Actinomycetota</taxon>
        <taxon>Actinomycetes</taxon>
        <taxon>Kitasatosporales</taxon>
        <taxon>Streptomycetaceae</taxon>
        <taxon>Streptomyces</taxon>
    </lineage>
</organism>
<proteinExistence type="inferred from homology"/>
<evidence type="ECO:0000313" key="8">
    <source>
        <dbReference type="Proteomes" id="UP001156389"/>
    </source>
</evidence>
<dbReference type="InterPro" id="IPR013325">
    <property type="entry name" value="RNA_pol_sigma_r2"/>
</dbReference>
<dbReference type="Gene3D" id="1.10.10.10">
    <property type="entry name" value="Winged helix-like DNA-binding domain superfamily/Winged helix DNA-binding domain"/>
    <property type="match status" value="1"/>
</dbReference>
<evidence type="ECO:0000256" key="5">
    <source>
        <dbReference type="ARBA" id="ARBA00023163"/>
    </source>
</evidence>
<keyword evidence="8" id="KW-1185">Reference proteome</keyword>
<dbReference type="CDD" id="cd06171">
    <property type="entry name" value="Sigma70_r4"/>
    <property type="match status" value="1"/>
</dbReference>
<name>A0ABT2JKG7_9ACTN</name>
<evidence type="ECO:0000256" key="2">
    <source>
        <dbReference type="ARBA" id="ARBA00023015"/>
    </source>
</evidence>
<evidence type="ECO:0000256" key="1">
    <source>
        <dbReference type="ARBA" id="ARBA00010641"/>
    </source>
</evidence>
<evidence type="ECO:0000256" key="4">
    <source>
        <dbReference type="ARBA" id="ARBA00023125"/>
    </source>
</evidence>
<dbReference type="Proteomes" id="UP001156389">
    <property type="component" value="Unassembled WGS sequence"/>
</dbReference>